<dbReference type="InterPro" id="IPR013738">
    <property type="entry name" value="Beta_galactosidase_Trimer"/>
</dbReference>
<dbReference type="EC" id="3.2.1.23" evidence="3 8"/>
<dbReference type="SUPFAM" id="SSF51445">
    <property type="entry name" value="(Trans)glycosidases"/>
    <property type="match status" value="1"/>
</dbReference>
<dbReference type="PANTHER" id="PTHR36447:SF2">
    <property type="entry name" value="BETA-GALACTOSIDASE YESZ"/>
    <property type="match status" value="1"/>
</dbReference>
<dbReference type="Proteomes" id="UP001216558">
    <property type="component" value="Unassembled WGS sequence"/>
</dbReference>
<reference evidence="11 12" key="1">
    <citation type="submission" date="2022-10" db="EMBL/GenBank/DDBJ databases">
        <title>Erythrobacter sp. sf7 Genome sequencing.</title>
        <authorList>
            <person name="Park S."/>
        </authorList>
    </citation>
    <scope>NUCLEOTIDE SEQUENCE [LARGE SCALE GENOMIC DNA]</scope>
    <source>
        <strain evidence="12">sf7</strain>
    </source>
</reference>
<dbReference type="Gene3D" id="3.20.20.80">
    <property type="entry name" value="Glycosidases"/>
    <property type="match status" value="1"/>
</dbReference>
<organism evidence="11 12">
    <name type="scientific">Erythrobacter fulvus</name>
    <dbReference type="NCBI Taxonomy" id="2987523"/>
    <lineage>
        <taxon>Bacteria</taxon>
        <taxon>Pseudomonadati</taxon>
        <taxon>Pseudomonadota</taxon>
        <taxon>Alphaproteobacteria</taxon>
        <taxon>Sphingomonadales</taxon>
        <taxon>Erythrobacteraceae</taxon>
        <taxon>Erythrobacter/Porphyrobacter group</taxon>
        <taxon>Erythrobacter</taxon>
    </lineage>
</organism>
<evidence type="ECO:0000313" key="12">
    <source>
        <dbReference type="Proteomes" id="UP001216558"/>
    </source>
</evidence>
<evidence type="ECO:0000256" key="3">
    <source>
        <dbReference type="ARBA" id="ARBA00012756"/>
    </source>
</evidence>
<accession>A0ABT5JRU7</accession>
<dbReference type="CDD" id="cd03143">
    <property type="entry name" value="A4_beta-galactosidase_middle_domain"/>
    <property type="match status" value="1"/>
</dbReference>
<dbReference type="PANTHER" id="PTHR36447">
    <property type="entry name" value="BETA-GALACTOSIDASE GANA"/>
    <property type="match status" value="1"/>
</dbReference>
<evidence type="ECO:0000313" key="11">
    <source>
        <dbReference type="EMBL" id="MDC8755314.1"/>
    </source>
</evidence>
<dbReference type="InterPro" id="IPR029062">
    <property type="entry name" value="Class_I_gatase-like"/>
</dbReference>
<evidence type="ECO:0000256" key="4">
    <source>
        <dbReference type="ARBA" id="ARBA00022723"/>
    </source>
</evidence>
<dbReference type="Pfam" id="PF02449">
    <property type="entry name" value="Glyco_hydro_42"/>
    <property type="match status" value="1"/>
</dbReference>
<evidence type="ECO:0000256" key="8">
    <source>
        <dbReference type="PIRNR" id="PIRNR001084"/>
    </source>
</evidence>
<dbReference type="RefSeq" id="WP_273678523.1">
    <property type="nucleotide sequence ID" value="NZ_JAQQXQ010000008.1"/>
</dbReference>
<keyword evidence="6" id="KW-0862">Zinc</keyword>
<evidence type="ECO:0000256" key="1">
    <source>
        <dbReference type="ARBA" id="ARBA00001412"/>
    </source>
</evidence>
<keyword evidence="12" id="KW-1185">Reference proteome</keyword>
<dbReference type="Gene3D" id="3.40.50.880">
    <property type="match status" value="1"/>
</dbReference>
<evidence type="ECO:0000256" key="7">
    <source>
        <dbReference type="ARBA" id="ARBA00023295"/>
    </source>
</evidence>
<evidence type="ECO:0000256" key="2">
    <source>
        <dbReference type="ARBA" id="ARBA00005940"/>
    </source>
</evidence>
<dbReference type="Pfam" id="PF08532">
    <property type="entry name" value="Glyco_hydro_42M"/>
    <property type="match status" value="1"/>
</dbReference>
<evidence type="ECO:0000259" key="9">
    <source>
        <dbReference type="Pfam" id="PF02449"/>
    </source>
</evidence>
<evidence type="ECO:0000256" key="6">
    <source>
        <dbReference type="ARBA" id="ARBA00022833"/>
    </source>
</evidence>
<comment type="catalytic activity">
    <reaction evidence="1 8">
        <text>Hydrolysis of terminal non-reducing beta-D-galactose residues in beta-D-galactosides.</text>
        <dbReference type="EC" id="3.2.1.23"/>
    </reaction>
</comment>
<protein>
    <recommendedName>
        <fullName evidence="3 8">Beta-galactosidase</fullName>
        <shortName evidence="8">Beta-gal</shortName>
        <ecNumber evidence="3 8">3.2.1.23</ecNumber>
    </recommendedName>
</protein>
<gene>
    <name evidence="11" type="ORF">OIK40_11755</name>
</gene>
<dbReference type="InterPro" id="IPR013529">
    <property type="entry name" value="Glyco_hydro_42_N"/>
</dbReference>
<dbReference type="PIRSF" id="PIRSF001084">
    <property type="entry name" value="B-galactosidase"/>
    <property type="match status" value="1"/>
</dbReference>
<sequence length="633" mass="71055">MKLGCCYYPEHWPEEMWAEDARRMAKMGLSLVRIGEFAWSRIEPEPGRYDWGWLDRAIDTLHADGLQVILGTPTATPPKWLVDKMPDMVAIDEQGHPRGFGSRRHYCFSHEGYRAECRRIVAVLAERYGNHPAIVMWQTDNEYGCHDTVLSFSDAAASAFRGWLAARYGTPQALNEAWGNVFWSMEYRSFAEVDPPHLTVTEANPAHWLDYRRFASHQVASFNREQVEIIRAHSQGRDITHNFMGFFTEFDHHDVGRDIDVATWDSYPLGFLEQFWFSAEEKRAYLRQGHPDIAAFHHDLYRGCANARWGVMEQQPGPVNWARFNPAPLPGMVALWTLEAAAHGAEFTSYFRWRQAPFAQEQMHASLLRPDSSEAEAAPEVRTASAILAEIGPQQAARAPVALVFSYEAAWTIGIQPQGQSFRYLELVFETYSALRARGLDVDIVAPRADLSAYRVVIVPTLPIMPEGFADKLGALGCPVLIGPRSGSRTASFRIPEGLAPGDLKPLIPLTVTRVESLRDGFSEPAEGFAVTRWREDVESELAPELADTAGRGVVYSQNNVRYCAIWPDRTLLALLVERMAQEAGVPLIDLPDGIRLRRSTSHAFTFNYAKEPVFVPHLGKTLAPAACDIAAL</sequence>
<comment type="similarity">
    <text evidence="2 8">Belongs to the glycosyl hydrolase 42 family.</text>
</comment>
<dbReference type="InterPro" id="IPR003476">
    <property type="entry name" value="Glyco_hydro_42"/>
</dbReference>
<dbReference type="SUPFAM" id="SSF52317">
    <property type="entry name" value="Class I glutamine amidotransferase-like"/>
    <property type="match status" value="1"/>
</dbReference>
<evidence type="ECO:0000256" key="5">
    <source>
        <dbReference type="ARBA" id="ARBA00022801"/>
    </source>
</evidence>
<feature type="domain" description="Glycoside hydrolase family 42 N-terminal" evidence="9">
    <location>
        <begin position="6"/>
        <end position="387"/>
    </location>
</feature>
<keyword evidence="7 8" id="KW-0326">Glycosidase</keyword>
<comment type="caution">
    <text evidence="11">The sequence shown here is derived from an EMBL/GenBank/DDBJ whole genome shotgun (WGS) entry which is preliminary data.</text>
</comment>
<keyword evidence="5 8" id="KW-0378">Hydrolase</keyword>
<keyword evidence="4" id="KW-0479">Metal-binding</keyword>
<evidence type="ECO:0000259" key="10">
    <source>
        <dbReference type="Pfam" id="PF08532"/>
    </source>
</evidence>
<proteinExistence type="inferred from homology"/>
<name>A0ABT5JRU7_9SPHN</name>
<feature type="domain" description="Beta-galactosidase trimerisation" evidence="10">
    <location>
        <begin position="399"/>
        <end position="586"/>
    </location>
</feature>
<dbReference type="InterPro" id="IPR017853">
    <property type="entry name" value="GH"/>
</dbReference>
<dbReference type="EMBL" id="JAQQXQ010000008">
    <property type="protein sequence ID" value="MDC8755314.1"/>
    <property type="molecule type" value="Genomic_DNA"/>
</dbReference>